<dbReference type="PANTHER" id="PTHR47332:SF6">
    <property type="entry name" value="SET DOMAIN-CONTAINING PROTEIN"/>
    <property type="match status" value="1"/>
</dbReference>
<dbReference type="InterPro" id="IPR001214">
    <property type="entry name" value="SET_dom"/>
</dbReference>
<sequence>MRSPHVLVFSYLQGIVLSSLLEPEICPRSPFQFSLVPPTHLADGFSRLRGFLSHSNTAHRENESPGLHASEKAHSCRGQYCVWTSGEASSVGMSVVTTRANRKRILERSASRTVRSEPPANFRTTEIPGKGIGMIANRRIRKGEPILTAKPAVLVHRKLVDELDLDDQYSLLDVAVSELPPMRREQFLAQAGELGGHKVSDILFTNSFQVILGGEDGQHLGNFPDVSRFNHDCRPNVAFYIDQNLTHHTHAIKEIQSGEELTISYLDSFRARSVRQERAHTSWGFACTCSQCSLPREEADASDARLYKIYQVENQLSDLNNGKSTPDMVEQLIGLYREERLDFKIADAYTIAALNYNQFGMADLARRYADLSLEQGPLEHGTHAPDIEVMRAILEDAEGHWTYNRRPYREVAPDQDEL</sequence>
<name>A0A9P9WLS9_9PEZI</name>
<feature type="region of interest" description="Disordered" evidence="1">
    <location>
        <begin position="109"/>
        <end position="128"/>
    </location>
</feature>
<dbReference type="PROSITE" id="PS50280">
    <property type="entry name" value="SET"/>
    <property type="match status" value="1"/>
</dbReference>
<dbReference type="InterPro" id="IPR053185">
    <property type="entry name" value="SET_domain_protein"/>
</dbReference>
<dbReference type="SUPFAM" id="SSF82199">
    <property type="entry name" value="SET domain"/>
    <property type="match status" value="1"/>
</dbReference>
<feature type="domain" description="SET" evidence="3">
    <location>
        <begin position="118"/>
        <end position="266"/>
    </location>
</feature>
<feature type="chain" id="PRO_5040485183" description="SET domain-containing protein" evidence="2">
    <location>
        <begin position="19"/>
        <end position="418"/>
    </location>
</feature>
<accession>A0A9P9WLS9</accession>
<keyword evidence="5" id="KW-1185">Reference proteome</keyword>
<proteinExistence type="predicted"/>
<evidence type="ECO:0000256" key="1">
    <source>
        <dbReference type="SAM" id="MobiDB-lite"/>
    </source>
</evidence>
<reference evidence="4" key="1">
    <citation type="submission" date="2021-03" db="EMBL/GenBank/DDBJ databases">
        <title>Revisited historic fungal species revealed as producer of novel bioactive compounds through whole genome sequencing and comparative genomics.</title>
        <authorList>
            <person name="Vignolle G.A."/>
            <person name="Hochenegger N."/>
            <person name="Mach R.L."/>
            <person name="Mach-Aigner A.R."/>
            <person name="Javad Rahimi M."/>
            <person name="Salim K.A."/>
            <person name="Chan C.M."/>
            <person name="Lim L.B.L."/>
            <person name="Cai F."/>
            <person name="Druzhinina I.S."/>
            <person name="U'Ren J.M."/>
            <person name="Derntl C."/>
        </authorList>
    </citation>
    <scope>NUCLEOTIDE SEQUENCE</scope>
    <source>
        <strain evidence="4">TUCIM 5799</strain>
    </source>
</reference>
<dbReference type="CDD" id="cd20071">
    <property type="entry name" value="SET_SMYD"/>
    <property type="match status" value="1"/>
</dbReference>
<dbReference type="Proteomes" id="UP000829685">
    <property type="component" value="Unassembled WGS sequence"/>
</dbReference>
<evidence type="ECO:0000256" key="2">
    <source>
        <dbReference type="SAM" id="SignalP"/>
    </source>
</evidence>
<dbReference type="SMART" id="SM00317">
    <property type="entry name" value="SET"/>
    <property type="match status" value="1"/>
</dbReference>
<dbReference type="Gene3D" id="2.170.270.10">
    <property type="entry name" value="SET domain"/>
    <property type="match status" value="1"/>
</dbReference>
<comment type="caution">
    <text evidence="4">The sequence shown here is derived from an EMBL/GenBank/DDBJ whole genome shotgun (WGS) entry which is preliminary data.</text>
</comment>
<evidence type="ECO:0000259" key="3">
    <source>
        <dbReference type="PROSITE" id="PS50280"/>
    </source>
</evidence>
<dbReference type="InterPro" id="IPR046341">
    <property type="entry name" value="SET_dom_sf"/>
</dbReference>
<feature type="signal peptide" evidence="2">
    <location>
        <begin position="1"/>
        <end position="18"/>
    </location>
</feature>
<dbReference type="Pfam" id="PF00856">
    <property type="entry name" value="SET"/>
    <property type="match status" value="1"/>
</dbReference>
<evidence type="ECO:0000313" key="4">
    <source>
        <dbReference type="EMBL" id="KAI1870103.1"/>
    </source>
</evidence>
<dbReference type="AlphaFoldDB" id="A0A9P9WLS9"/>
<protein>
    <recommendedName>
        <fullName evidence="3">SET domain-containing protein</fullName>
    </recommendedName>
</protein>
<organism evidence="4 5">
    <name type="scientific">Neoarthrinium moseri</name>
    <dbReference type="NCBI Taxonomy" id="1658444"/>
    <lineage>
        <taxon>Eukaryota</taxon>
        <taxon>Fungi</taxon>
        <taxon>Dikarya</taxon>
        <taxon>Ascomycota</taxon>
        <taxon>Pezizomycotina</taxon>
        <taxon>Sordariomycetes</taxon>
        <taxon>Xylariomycetidae</taxon>
        <taxon>Amphisphaeriales</taxon>
        <taxon>Apiosporaceae</taxon>
        <taxon>Neoarthrinium</taxon>
    </lineage>
</organism>
<keyword evidence="2" id="KW-0732">Signal</keyword>
<evidence type="ECO:0000313" key="5">
    <source>
        <dbReference type="Proteomes" id="UP000829685"/>
    </source>
</evidence>
<gene>
    <name evidence="4" type="ORF">JX265_006273</name>
</gene>
<dbReference type="PANTHER" id="PTHR47332">
    <property type="entry name" value="SET DOMAIN-CONTAINING PROTEIN 5"/>
    <property type="match status" value="1"/>
</dbReference>
<dbReference type="EMBL" id="JAFIMR010000014">
    <property type="protein sequence ID" value="KAI1870103.1"/>
    <property type="molecule type" value="Genomic_DNA"/>
</dbReference>